<evidence type="ECO:0000256" key="1">
    <source>
        <dbReference type="ARBA" id="ARBA00004651"/>
    </source>
</evidence>
<dbReference type="PANTHER" id="PTHR33529">
    <property type="entry name" value="SLR0882 PROTEIN-RELATED"/>
    <property type="match status" value="1"/>
</dbReference>
<feature type="transmembrane region" description="Helical" evidence="6">
    <location>
        <begin position="33"/>
        <end position="54"/>
    </location>
</feature>
<evidence type="ECO:0000256" key="4">
    <source>
        <dbReference type="ARBA" id="ARBA00022989"/>
    </source>
</evidence>
<gene>
    <name evidence="7" type="ORF">LX99_05085</name>
</gene>
<dbReference type="PANTHER" id="PTHR33529:SF6">
    <property type="entry name" value="YJGP_YJGQ FAMILY PERMEASE"/>
    <property type="match status" value="1"/>
</dbReference>
<dbReference type="EMBL" id="QGHA01000027">
    <property type="protein sequence ID" value="PWK64557.1"/>
    <property type="molecule type" value="Genomic_DNA"/>
</dbReference>
<comment type="caution">
    <text evidence="7">The sequence shown here is derived from an EMBL/GenBank/DDBJ whole genome shotgun (WGS) entry which is preliminary data.</text>
</comment>
<feature type="transmembrane region" description="Helical" evidence="6">
    <location>
        <begin position="451"/>
        <end position="470"/>
    </location>
</feature>
<keyword evidence="3 6" id="KW-0812">Transmembrane</keyword>
<proteinExistence type="predicted"/>
<comment type="subcellular location">
    <subcellularLocation>
        <location evidence="1">Cell membrane</location>
        <topology evidence="1">Multi-pass membrane protein</topology>
    </subcellularLocation>
</comment>
<evidence type="ECO:0000256" key="6">
    <source>
        <dbReference type="SAM" id="Phobius"/>
    </source>
</evidence>
<dbReference type="Pfam" id="PF03739">
    <property type="entry name" value="LptF_LptG"/>
    <property type="match status" value="1"/>
</dbReference>
<evidence type="ECO:0000256" key="5">
    <source>
        <dbReference type="ARBA" id="ARBA00023136"/>
    </source>
</evidence>
<dbReference type="Proteomes" id="UP000245678">
    <property type="component" value="Unassembled WGS sequence"/>
</dbReference>
<dbReference type="GO" id="GO:0015920">
    <property type="term" value="P:lipopolysaccharide transport"/>
    <property type="evidence" value="ECO:0007669"/>
    <property type="project" value="TreeGrafter"/>
</dbReference>
<dbReference type="AlphaFoldDB" id="A0A316GRE6"/>
<name>A0A316GRE6_9SPHI</name>
<keyword evidence="8" id="KW-1185">Reference proteome</keyword>
<accession>A0A316GRE6</accession>
<evidence type="ECO:0000313" key="8">
    <source>
        <dbReference type="Proteomes" id="UP000245678"/>
    </source>
</evidence>
<organism evidence="7 8">
    <name type="scientific">Mucilaginibacter oryzae</name>
    <dbReference type="NCBI Taxonomy" id="468058"/>
    <lineage>
        <taxon>Bacteria</taxon>
        <taxon>Pseudomonadati</taxon>
        <taxon>Bacteroidota</taxon>
        <taxon>Sphingobacteriia</taxon>
        <taxon>Sphingobacteriales</taxon>
        <taxon>Sphingobacteriaceae</taxon>
        <taxon>Mucilaginibacter</taxon>
    </lineage>
</organism>
<feature type="transmembrane region" description="Helical" evidence="6">
    <location>
        <begin position="75"/>
        <end position="101"/>
    </location>
</feature>
<protein>
    <submittedName>
        <fullName evidence="7">Lipopolysaccharide export system permease protein</fullName>
    </submittedName>
</protein>
<sequence length="504" mass="57279">MHVNEFNSAGTLLCTVVQIAQMKKIHLLLLKSFIRPFLVTLFIVMFVLLMLFLFKYIDDLIGKGFAWYTILELMLYNSATNVAMALPLSVLLSTIMTYGSLGENYELVAIKAAGISLRRAMYPMIVVVTILSVAAFFFSDYMLPVANLKYFSLLYDARKQKSADLLPEGVFSTSFPGYTIRVKRKDPDGQRLYDIMIYQKAPNDNNTTVILAREGTMFRTMGDKYLVLKLKDGVRYEEAPGQNASYNTRQMLYRQRFKETETKFDLSAFKIARTDESEFKSASQMMDIKQLTHHIDSAQHSVDSVAASNYKAVLSYIKYYSIPTQSKTVKQYISYDAGKGSLQGLKTPEQQMALNTASSEVRAIKDFIKNRADIYRNDSESIRRYFVEYQKKYNLSVACLVLFLIGAPLGSIIRKGGLGLPVVVSVVFFLIYYIITTIGEKAVKGGEINNYLGMWISIITLLPIGLFLSYKAATDSALFDMEVYKRFVNRITQKFKPKATRHLH</sequence>
<reference evidence="7 8" key="1">
    <citation type="submission" date="2018-05" db="EMBL/GenBank/DDBJ databases">
        <title>Genomic Encyclopedia of Archaeal and Bacterial Type Strains, Phase II (KMG-II): from individual species to whole genera.</title>
        <authorList>
            <person name="Goeker M."/>
        </authorList>
    </citation>
    <scope>NUCLEOTIDE SEQUENCE [LARGE SCALE GENOMIC DNA]</scope>
    <source>
        <strain evidence="7 8">DSM 19975</strain>
    </source>
</reference>
<dbReference type="InterPro" id="IPR005495">
    <property type="entry name" value="LptG/LptF_permease"/>
</dbReference>
<dbReference type="GO" id="GO:0043190">
    <property type="term" value="C:ATP-binding cassette (ABC) transporter complex"/>
    <property type="evidence" value="ECO:0007669"/>
    <property type="project" value="TreeGrafter"/>
</dbReference>
<feature type="transmembrane region" description="Helical" evidence="6">
    <location>
        <begin position="393"/>
        <end position="413"/>
    </location>
</feature>
<feature type="transmembrane region" description="Helical" evidence="6">
    <location>
        <begin position="419"/>
        <end position="439"/>
    </location>
</feature>
<feature type="transmembrane region" description="Helical" evidence="6">
    <location>
        <begin position="121"/>
        <end position="143"/>
    </location>
</feature>
<keyword evidence="5 6" id="KW-0472">Membrane</keyword>
<evidence type="ECO:0000256" key="3">
    <source>
        <dbReference type="ARBA" id="ARBA00022692"/>
    </source>
</evidence>
<keyword evidence="4 6" id="KW-1133">Transmembrane helix</keyword>
<keyword evidence="2" id="KW-1003">Cell membrane</keyword>
<evidence type="ECO:0000313" key="7">
    <source>
        <dbReference type="EMBL" id="PWK64557.1"/>
    </source>
</evidence>
<evidence type="ECO:0000256" key="2">
    <source>
        <dbReference type="ARBA" id="ARBA00022475"/>
    </source>
</evidence>